<dbReference type="Proteomes" id="UP000740883">
    <property type="component" value="Unassembled WGS sequence"/>
</dbReference>
<comment type="caution">
    <text evidence="1">The sequence shown here is derived from an EMBL/GenBank/DDBJ whole genome shotgun (WGS) entry which is preliminary data.</text>
</comment>
<organism evidence="1 2">
    <name type="scientific">Nosema granulosis</name>
    <dbReference type="NCBI Taxonomy" id="83296"/>
    <lineage>
        <taxon>Eukaryota</taxon>
        <taxon>Fungi</taxon>
        <taxon>Fungi incertae sedis</taxon>
        <taxon>Microsporidia</taxon>
        <taxon>Nosematidae</taxon>
        <taxon>Nosema</taxon>
    </lineage>
</organism>
<accession>A0A9P6KYP3</accession>
<dbReference type="EMBL" id="SBJO01000082">
    <property type="protein sequence ID" value="KAF9763304.1"/>
    <property type="molecule type" value="Genomic_DNA"/>
</dbReference>
<protein>
    <submittedName>
        <fullName evidence="1">Uncharacterized protein</fullName>
    </submittedName>
</protein>
<dbReference type="AlphaFoldDB" id="A0A9P6KYP3"/>
<proteinExistence type="predicted"/>
<sequence>MRKFLIIKTAFLSSSISEYIFTDEELDKIDLIIKNNLEDIKSDYTNSPLVDNETQLSMNIESNNQETHPSFSSLKDSHCENQFYFNGLEKRYTNLVDCQNKVEDSTVFKTQPPISTHNPQIEIKSNNEAPASCSTLKDNLKIQNLEHSFHYNVNLNLRRLVGCASKILSNINILLHCTSIVRVKRNHKKNVDDLNNIKKHLMSKQVLFTKSMRMEFDNLRKFIQERLEQNISLVTILGRISKNYKRYKIIKNQEVFFMIIFELQKIRYTLKNKISLLMISLIGTNVINIPAFKIIRGRESRNNIYMIKILCILIYTNTFASLSNIEEVNNITETLSCSYIFLSMHLTNEWKKIFYEGLKKNIARDGIINEQNIIFLIGVIGRTSFCSFKNSLLNYKIDDGEKNKKVDRMGLLVDSCNIFTEIYQTLIEKMRFYPEQ</sequence>
<keyword evidence="2" id="KW-1185">Reference proteome</keyword>
<reference evidence="1 2" key="1">
    <citation type="journal article" date="2020" name="Genome Biol. Evol.">
        <title>Comparative genomics of strictly vertically transmitted, feminizing microsporidia endosymbionts of amphipod crustaceans.</title>
        <authorList>
            <person name="Cormier A."/>
            <person name="Chebbi M.A."/>
            <person name="Giraud I."/>
            <person name="Wattier R."/>
            <person name="Teixeira M."/>
            <person name="Gilbert C."/>
            <person name="Rigaud T."/>
            <person name="Cordaux R."/>
        </authorList>
    </citation>
    <scope>NUCLEOTIDE SEQUENCE [LARGE SCALE GENOMIC DNA]</scope>
    <source>
        <strain evidence="1 2">Ou3-Ou53</strain>
    </source>
</reference>
<name>A0A9P6KYP3_9MICR</name>
<evidence type="ECO:0000313" key="2">
    <source>
        <dbReference type="Proteomes" id="UP000740883"/>
    </source>
</evidence>
<gene>
    <name evidence="1" type="ORF">NGRA_1362</name>
</gene>
<evidence type="ECO:0000313" key="1">
    <source>
        <dbReference type="EMBL" id="KAF9763304.1"/>
    </source>
</evidence>